<evidence type="ECO:0000259" key="4">
    <source>
        <dbReference type="Pfam" id="PF02885"/>
    </source>
</evidence>
<dbReference type="SUPFAM" id="SSF52418">
    <property type="entry name" value="Nucleoside phosphorylase/phosphoribosyltransferase catalytic domain"/>
    <property type="match status" value="1"/>
</dbReference>
<dbReference type="Pfam" id="PF02885">
    <property type="entry name" value="Glycos_trans_3N"/>
    <property type="match status" value="1"/>
</dbReference>
<name>A0A1G1W162_9BACT</name>
<dbReference type="Gene3D" id="1.20.970.10">
    <property type="entry name" value="Transferase, Pyrimidine Nucleoside Phosphorylase, Chain C"/>
    <property type="match status" value="1"/>
</dbReference>
<evidence type="ECO:0000259" key="3">
    <source>
        <dbReference type="Pfam" id="PF00591"/>
    </source>
</evidence>
<evidence type="ECO:0000256" key="2">
    <source>
        <dbReference type="ARBA" id="ARBA00022679"/>
    </source>
</evidence>
<dbReference type="AlphaFoldDB" id="A0A1G1W162"/>
<dbReference type="EMBL" id="MHCL01000011">
    <property type="protein sequence ID" value="OGY21425.1"/>
    <property type="molecule type" value="Genomic_DNA"/>
</dbReference>
<feature type="domain" description="Glycosyl transferase family 3 N-terminal" evidence="4">
    <location>
        <begin position="7"/>
        <end position="60"/>
    </location>
</feature>
<dbReference type="STRING" id="1797593.A3A65_00170"/>
<sequence length="363" mass="40604">MLSDIIPLIQKVTERENLTVAETERAFTILTKEDLEGYYFFVFLAALHAKGETSDELLGYIRRTEKLAPPHSIKLGDDVIEIAGTGGDKLKTLNVSTAVAFILASLGIYVPKQSFFAVAGVTGSGDLLGAFGVDVMKISLSGIDKITELLQKTRVATFVVNFMADPKEIRGILTWAKKRQELNLNHLTIFHLAANVYNPFPMKSRIYGVFDYKYLRVLAELFQKLKFERGLVFHGEGGLDEVSNIGETQFIEFSQSGLKEYKLSPKDFGVPVAKQEEIQATSREKNIQDFLKIIYNKERGPKRDLVAINTSVALYTLGKIKLWKDGTELAKKQLESGRVAQVFENYISVAGDFSLLQKYLANL</sequence>
<gene>
    <name evidence="5" type="ORF">A3A65_00170</name>
</gene>
<dbReference type="Proteomes" id="UP000176723">
    <property type="component" value="Unassembled WGS sequence"/>
</dbReference>
<proteinExistence type="predicted"/>
<dbReference type="InterPro" id="IPR036320">
    <property type="entry name" value="Glycosyl_Trfase_fam3_N_dom_sf"/>
</dbReference>
<organism evidence="5 6">
    <name type="scientific">Candidatus Chisholmbacteria bacterium RIFCSPLOWO2_01_FULL_49_14</name>
    <dbReference type="NCBI Taxonomy" id="1797593"/>
    <lineage>
        <taxon>Bacteria</taxon>
        <taxon>Candidatus Chisholmiibacteriota</taxon>
    </lineage>
</organism>
<keyword evidence="1 5" id="KW-0328">Glycosyltransferase</keyword>
<dbReference type="InterPro" id="IPR000312">
    <property type="entry name" value="Glycosyl_Trfase_fam3"/>
</dbReference>
<evidence type="ECO:0000256" key="1">
    <source>
        <dbReference type="ARBA" id="ARBA00022676"/>
    </source>
</evidence>
<comment type="caution">
    <text evidence="5">The sequence shown here is derived from an EMBL/GenBank/DDBJ whole genome shotgun (WGS) entry which is preliminary data.</text>
</comment>
<dbReference type="NCBIfam" id="TIGR01245">
    <property type="entry name" value="trpD"/>
    <property type="match status" value="1"/>
</dbReference>
<dbReference type="SUPFAM" id="SSF47648">
    <property type="entry name" value="Nucleoside phosphorylase/phosphoribosyltransferase N-terminal domain"/>
    <property type="match status" value="1"/>
</dbReference>
<feature type="domain" description="Glycosyl transferase family 3" evidence="3">
    <location>
        <begin position="78"/>
        <end position="338"/>
    </location>
</feature>
<dbReference type="PANTHER" id="PTHR43285:SF2">
    <property type="entry name" value="ANTHRANILATE PHOSPHORIBOSYLTRANSFERASE"/>
    <property type="match status" value="1"/>
</dbReference>
<evidence type="ECO:0000313" key="6">
    <source>
        <dbReference type="Proteomes" id="UP000176723"/>
    </source>
</evidence>
<reference evidence="5 6" key="1">
    <citation type="journal article" date="2016" name="Nat. Commun.">
        <title>Thousands of microbial genomes shed light on interconnected biogeochemical processes in an aquifer system.</title>
        <authorList>
            <person name="Anantharaman K."/>
            <person name="Brown C.T."/>
            <person name="Hug L.A."/>
            <person name="Sharon I."/>
            <person name="Castelle C.J."/>
            <person name="Probst A.J."/>
            <person name="Thomas B.C."/>
            <person name="Singh A."/>
            <person name="Wilkins M.J."/>
            <person name="Karaoz U."/>
            <person name="Brodie E.L."/>
            <person name="Williams K.H."/>
            <person name="Hubbard S.S."/>
            <person name="Banfield J.F."/>
        </authorList>
    </citation>
    <scope>NUCLEOTIDE SEQUENCE [LARGE SCALE GENOMIC DNA]</scope>
</reference>
<dbReference type="InterPro" id="IPR017459">
    <property type="entry name" value="Glycosyl_Trfase_fam3_N_dom"/>
</dbReference>
<dbReference type="InterPro" id="IPR005940">
    <property type="entry name" value="Anthranilate_Pribosyl_Tfrase"/>
</dbReference>
<accession>A0A1G1W162</accession>
<dbReference type="GO" id="GO:0000162">
    <property type="term" value="P:L-tryptophan biosynthetic process"/>
    <property type="evidence" value="ECO:0007669"/>
    <property type="project" value="InterPro"/>
</dbReference>
<protein>
    <submittedName>
        <fullName evidence="5">Anthranilate phosphoribosyltransferase</fullName>
    </submittedName>
</protein>
<dbReference type="GO" id="GO:0004048">
    <property type="term" value="F:anthranilate phosphoribosyltransferase activity"/>
    <property type="evidence" value="ECO:0007669"/>
    <property type="project" value="InterPro"/>
</dbReference>
<dbReference type="Gene3D" id="3.40.1030.10">
    <property type="entry name" value="Nucleoside phosphorylase/phosphoribosyltransferase catalytic domain"/>
    <property type="match status" value="1"/>
</dbReference>
<dbReference type="Pfam" id="PF00591">
    <property type="entry name" value="Glycos_transf_3"/>
    <property type="match status" value="1"/>
</dbReference>
<dbReference type="InterPro" id="IPR035902">
    <property type="entry name" value="Nuc_phospho_transferase"/>
</dbReference>
<evidence type="ECO:0000313" key="5">
    <source>
        <dbReference type="EMBL" id="OGY21425.1"/>
    </source>
</evidence>
<dbReference type="GO" id="GO:0005829">
    <property type="term" value="C:cytosol"/>
    <property type="evidence" value="ECO:0007669"/>
    <property type="project" value="TreeGrafter"/>
</dbReference>
<dbReference type="PANTHER" id="PTHR43285">
    <property type="entry name" value="ANTHRANILATE PHOSPHORIBOSYLTRANSFERASE"/>
    <property type="match status" value="1"/>
</dbReference>
<keyword evidence="2 5" id="KW-0808">Transferase</keyword>